<dbReference type="GO" id="GO:0005524">
    <property type="term" value="F:ATP binding"/>
    <property type="evidence" value="ECO:0007669"/>
    <property type="project" value="UniProtKB-KW"/>
</dbReference>
<keyword evidence="4 11" id="KW-0436">Ligase</keyword>
<comment type="caution">
    <text evidence="14">The sequence shown here is derived from an EMBL/GenBank/DDBJ whole genome shotgun (WGS) entry which is preliminary data.</text>
</comment>
<dbReference type="InterPro" id="IPR004101">
    <property type="entry name" value="Mur_ligase_C"/>
</dbReference>
<evidence type="ECO:0000313" key="15">
    <source>
        <dbReference type="Proteomes" id="UP001256711"/>
    </source>
</evidence>
<organism evidence="14 15">
    <name type="scientific">Enterococcus asini</name>
    <dbReference type="NCBI Taxonomy" id="57732"/>
    <lineage>
        <taxon>Bacteria</taxon>
        <taxon>Bacillati</taxon>
        <taxon>Bacillota</taxon>
        <taxon>Bacilli</taxon>
        <taxon>Lactobacillales</taxon>
        <taxon>Enterococcaceae</taxon>
        <taxon>Enterococcus</taxon>
    </lineage>
</organism>
<dbReference type="InterPro" id="IPR036615">
    <property type="entry name" value="Mur_ligase_C_dom_sf"/>
</dbReference>
<dbReference type="PANTHER" id="PTHR11136:SF0">
    <property type="entry name" value="DIHYDROFOLATE SYNTHETASE-RELATED"/>
    <property type="match status" value="1"/>
</dbReference>
<dbReference type="EMBL" id="JARQBJ010000001">
    <property type="protein sequence ID" value="MDT2809029.1"/>
    <property type="molecule type" value="Genomic_DNA"/>
</dbReference>
<evidence type="ECO:0000256" key="6">
    <source>
        <dbReference type="ARBA" id="ARBA00022741"/>
    </source>
</evidence>
<feature type="domain" description="Mur ligase C-terminal" evidence="12">
    <location>
        <begin position="302"/>
        <end position="421"/>
    </location>
</feature>
<dbReference type="FunFam" id="3.40.1190.10:FF:000011">
    <property type="entry name" value="Folylpolyglutamate synthase/dihydrofolate synthase"/>
    <property type="match status" value="1"/>
</dbReference>
<protein>
    <recommendedName>
        <fullName evidence="3">tetrahydrofolate synthase</fullName>
        <ecNumber evidence="3">6.3.2.17</ecNumber>
    </recommendedName>
    <alternativeName>
        <fullName evidence="9">Tetrahydrofolylpolyglutamate synthase</fullName>
    </alternativeName>
</protein>
<gene>
    <name evidence="14" type="ORF">P7H43_00760</name>
</gene>
<dbReference type="Pfam" id="PF08245">
    <property type="entry name" value="Mur_ligase_M"/>
    <property type="match status" value="1"/>
</dbReference>
<dbReference type="GO" id="GO:0005737">
    <property type="term" value="C:cytoplasm"/>
    <property type="evidence" value="ECO:0007669"/>
    <property type="project" value="TreeGrafter"/>
</dbReference>
<sequence length="442" mass="49025">MKTKITSAIEWIHSRLPFGTRPGLERVQALLDLVDHPEASVPTIHIAGTNGKGSTVNYLMEMIKETGLTVGTYTSPYIESFNERIAIDGQPISDEALVALVEKYQPLVAQLDEDEAVKGITEFETLTAMALDYFREQAVDVAIIEVGLGGLLDSTNVVQPLLCGITTIGLDHTDILGDTLEKIAAQKAGIIKPQIPVVTGKIASDALAVIESVARQNQAPIFRFGEEYQVTYRHPHEEWGEVFMFQNEAGKLSDLQTSLIGRHQSENAGVAVELFYQFCQIKGLPFAPKVVRQGLKQVHWPGRMERLSEEPLILLDGAHNDHAIERLVETMKKEFKDYQIHILFSALSTKDVPGMLSALLKIPNARIYVTTFDYPKAIKLDDNFTDVSEDRITVVSLWQFGLGEILEKMSGPDELLLVTGSLYFVSDVRKLLLEMGGDSEDD</sequence>
<evidence type="ECO:0000256" key="7">
    <source>
        <dbReference type="ARBA" id="ARBA00022840"/>
    </source>
</evidence>
<dbReference type="InterPro" id="IPR013221">
    <property type="entry name" value="Mur_ligase_cen"/>
</dbReference>
<evidence type="ECO:0000256" key="4">
    <source>
        <dbReference type="ARBA" id="ARBA00022598"/>
    </source>
</evidence>
<evidence type="ECO:0000256" key="2">
    <source>
        <dbReference type="ARBA" id="ARBA00008276"/>
    </source>
</evidence>
<dbReference type="InterPro" id="IPR001645">
    <property type="entry name" value="Folylpolyglutamate_synth"/>
</dbReference>
<evidence type="ECO:0000256" key="1">
    <source>
        <dbReference type="ARBA" id="ARBA00001946"/>
    </source>
</evidence>
<name>A0AAW8TVF9_9ENTE</name>
<dbReference type="Pfam" id="PF02875">
    <property type="entry name" value="Mur_ligase_C"/>
    <property type="match status" value="1"/>
</dbReference>
<dbReference type="PANTHER" id="PTHR11136">
    <property type="entry name" value="FOLYLPOLYGLUTAMATE SYNTHASE-RELATED"/>
    <property type="match status" value="1"/>
</dbReference>
<keyword evidence="8" id="KW-0460">Magnesium</keyword>
<comment type="cofactor">
    <cofactor evidence="1">
        <name>Mg(2+)</name>
        <dbReference type="ChEBI" id="CHEBI:18420"/>
    </cofactor>
</comment>
<evidence type="ECO:0000313" key="14">
    <source>
        <dbReference type="EMBL" id="MDT2809029.1"/>
    </source>
</evidence>
<evidence type="ECO:0000256" key="11">
    <source>
        <dbReference type="PIRNR" id="PIRNR001563"/>
    </source>
</evidence>
<evidence type="ECO:0000256" key="3">
    <source>
        <dbReference type="ARBA" id="ARBA00013025"/>
    </source>
</evidence>
<proteinExistence type="inferred from homology"/>
<dbReference type="GO" id="GO:0046872">
    <property type="term" value="F:metal ion binding"/>
    <property type="evidence" value="ECO:0007669"/>
    <property type="project" value="UniProtKB-KW"/>
</dbReference>
<evidence type="ECO:0000256" key="5">
    <source>
        <dbReference type="ARBA" id="ARBA00022723"/>
    </source>
</evidence>
<dbReference type="Gene3D" id="3.90.190.20">
    <property type="entry name" value="Mur ligase, C-terminal domain"/>
    <property type="match status" value="1"/>
</dbReference>
<dbReference type="Proteomes" id="UP001256711">
    <property type="component" value="Unassembled WGS sequence"/>
</dbReference>
<accession>A0AAW8TVF9</accession>
<keyword evidence="6 11" id="KW-0547">Nucleotide-binding</keyword>
<dbReference type="RefSeq" id="WP_270596293.1">
    <property type="nucleotide sequence ID" value="NZ_JAQESC010000001.1"/>
</dbReference>
<evidence type="ECO:0000259" key="12">
    <source>
        <dbReference type="Pfam" id="PF02875"/>
    </source>
</evidence>
<dbReference type="PIRSF" id="PIRSF001563">
    <property type="entry name" value="Folylpolyglu_synth"/>
    <property type="match status" value="1"/>
</dbReference>
<dbReference type="EC" id="6.3.2.17" evidence="3"/>
<evidence type="ECO:0000256" key="8">
    <source>
        <dbReference type="ARBA" id="ARBA00022842"/>
    </source>
</evidence>
<dbReference type="Gene3D" id="3.40.1190.10">
    <property type="entry name" value="Mur-like, catalytic domain"/>
    <property type="match status" value="1"/>
</dbReference>
<dbReference type="AlphaFoldDB" id="A0AAW8TVF9"/>
<evidence type="ECO:0000256" key="9">
    <source>
        <dbReference type="ARBA" id="ARBA00030592"/>
    </source>
</evidence>
<dbReference type="InterPro" id="IPR018109">
    <property type="entry name" value="Folylpolyglutamate_synth_CS"/>
</dbReference>
<dbReference type="SUPFAM" id="SSF53244">
    <property type="entry name" value="MurD-like peptide ligases, peptide-binding domain"/>
    <property type="match status" value="1"/>
</dbReference>
<feature type="domain" description="Mur ligase central" evidence="13">
    <location>
        <begin position="46"/>
        <end position="272"/>
    </location>
</feature>
<evidence type="ECO:0000259" key="13">
    <source>
        <dbReference type="Pfam" id="PF08245"/>
    </source>
</evidence>
<keyword evidence="5" id="KW-0479">Metal-binding</keyword>
<dbReference type="GO" id="GO:0004326">
    <property type="term" value="F:tetrahydrofolylpolyglutamate synthase activity"/>
    <property type="evidence" value="ECO:0007669"/>
    <property type="project" value="UniProtKB-EC"/>
</dbReference>
<dbReference type="NCBIfam" id="TIGR01499">
    <property type="entry name" value="folC"/>
    <property type="match status" value="1"/>
</dbReference>
<comment type="similarity">
    <text evidence="2 11">Belongs to the folylpolyglutamate synthase family.</text>
</comment>
<keyword evidence="7 11" id="KW-0067">ATP-binding</keyword>
<dbReference type="InterPro" id="IPR036565">
    <property type="entry name" value="Mur-like_cat_sf"/>
</dbReference>
<dbReference type="PROSITE" id="PS01012">
    <property type="entry name" value="FOLYLPOLYGLU_SYNT_2"/>
    <property type="match status" value="1"/>
</dbReference>
<evidence type="ECO:0000256" key="10">
    <source>
        <dbReference type="ARBA" id="ARBA00047493"/>
    </source>
</evidence>
<reference evidence="14" key="1">
    <citation type="submission" date="2023-03" db="EMBL/GenBank/DDBJ databases">
        <authorList>
            <person name="Shen W."/>
            <person name="Cai J."/>
        </authorList>
    </citation>
    <scope>NUCLEOTIDE SEQUENCE</scope>
    <source>
        <strain evidence="14">B226-2</strain>
    </source>
</reference>
<dbReference type="GO" id="GO:0008841">
    <property type="term" value="F:dihydrofolate synthase activity"/>
    <property type="evidence" value="ECO:0007669"/>
    <property type="project" value="TreeGrafter"/>
</dbReference>
<comment type="catalytic activity">
    <reaction evidence="10">
        <text>(6S)-5,6,7,8-tetrahydrofolyl-(gamma-L-Glu)(n) + L-glutamate + ATP = (6S)-5,6,7,8-tetrahydrofolyl-(gamma-L-Glu)(n+1) + ADP + phosphate + H(+)</text>
        <dbReference type="Rhea" id="RHEA:10580"/>
        <dbReference type="Rhea" id="RHEA-COMP:14738"/>
        <dbReference type="Rhea" id="RHEA-COMP:14740"/>
        <dbReference type="ChEBI" id="CHEBI:15378"/>
        <dbReference type="ChEBI" id="CHEBI:29985"/>
        <dbReference type="ChEBI" id="CHEBI:30616"/>
        <dbReference type="ChEBI" id="CHEBI:43474"/>
        <dbReference type="ChEBI" id="CHEBI:141005"/>
        <dbReference type="ChEBI" id="CHEBI:456216"/>
        <dbReference type="EC" id="6.3.2.17"/>
    </reaction>
</comment>
<dbReference type="SUPFAM" id="SSF53623">
    <property type="entry name" value="MurD-like peptide ligases, catalytic domain"/>
    <property type="match status" value="1"/>
</dbReference>